<dbReference type="Pfam" id="PF01510">
    <property type="entry name" value="Amidase_2"/>
    <property type="match status" value="1"/>
</dbReference>
<dbReference type="InterPro" id="IPR036505">
    <property type="entry name" value="Amidase/PGRP_sf"/>
</dbReference>
<name>A0A2N0X556_9CORY</name>
<evidence type="ECO:0000256" key="1">
    <source>
        <dbReference type="ARBA" id="ARBA00007553"/>
    </source>
</evidence>
<protein>
    <recommendedName>
        <fullName evidence="2">Peptidoglycan recognition protein family domain-containing protein</fullName>
    </recommendedName>
</protein>
<feature type="domain" description="Peptidoglycan recognition protein family" evidence="2">
    <location>
        <begin position="4"/>
        <end position="154"/>
    </location>
</feature>
<dbReference type="Gene3D" id="3.40.80.10">
    <property type="entry name" value="Peptidoglycan recognition protein-like"/>
    <property type="match status" value="1"/>
</dbReference>
<dbReference type="STRING" id="1121365.GCA_000375365_00632"/>
<dbReference type="GO" id="GO:0009253">
    <property type="term" value="P:peptidoglycan catabolic process"/>
    <property type="evidence" value="ECO:0007669"/>
    <property type="project" value="InterPro"/>
</dbReference>
<dbReference type="InterPro" id="IPR002502">
    <property type="entry name" value="Amidase_domain"/>
</dbReference>
<dbReference type="CDD" id="cd06583">
    <property type="entry name" value="PGRP"/>
    <property type="match status" value="1"/>
</dbReference>
<evidence type="ECO:0000313" key="4">
    <source>
        <dbReference type="Proteomes" id="UP000233249"/>
    </source>
</evidence>
<dbReference type="AlphaFoldDB" id="A0A2N0X556"/>
<evidence type="ECO:0000259" key="2">
    <source>
        <dbReference type="SMART" id="SM00701"/>
    </source>
</evidence>
<dbReference type="SMART" id="SM00701">
    <property type="entry name" value="PGRP"/>
    <property type="match status" value="1"/>
</dbReference>
<dbReference type="EMBL" id="PJAF01000040">
    <property type="protein sequence ID" value="PKF67836.1"/>
    <property type="molecule type" value="Genomic_DNA"/>
</dbReference>
<comment type="similarity">
    <text evidence="1">Belongs to the N-acetylmuramoyl-L-alanine amidase 2 family.</text>
</comment>
<dbReference type="OrthoDB" id="514320at2"/>
<dbReference type="Proteomes" id="UP000233249">
    <property type="component" value="Unassembled WGS sequence"/>
</dbReference>
<sequence length="203" mass="21985">MTWPPEYGAPACLTVHHTFIPSGKEPEYQHDWAAAVRGIYHFHSSSDNGGRGWGDIGYHLLIDPEGTVYQGRTTGAPGRAVFDPAAGSTGPRVVTAGHVYKANTGNIGVCLIGDFTSEPPTRAALDSLVTVLGVLCRELGLDPLGHVRYTNPASSVDLVQPTISGHHDWEPISEKPIECPGDRLWRRLPEVRESVAEILETEL</sequence>
<dbReference type="SUPFAM" id="SSF55846">
    <property type="entry name" value="N-acetylmuramoyl-L-alanine amidase-like"/>
    <property type="match status" value="1"/>
</dbReference>
<reference evidence="3 4" key="1">
    <citation type="submission" date="2017-12" db="EMBL/GenBank/DDBJ databases">
        <title>Corynebacterium mastitidis 16-1433 Genome.</title>
        <authorList>
            <person name="Gulvik C.A."/>
        </authorList>
    </citation>
    <scope>NUCLEOTIDE SEQUENCE [LARGE SCALE GENOMIC DNA]</scope>
    <source>
        <strain evidence="3 4">16-1433</strain>
    </source>
</reference>
<dbReference type="PANTHER" id="PTHR11022:SF41">
    <property type="entry name" value="PEPTIDOGLYCAN-RECOGNITION PROTEIN LC-RELATED"/>
    <property type="match status" value="1"/>
</dbReference>
<evidence type="ECO:0000313" key="3">
    <source>
        <dbReference type="EMBL" id="PKF67836.1"/>
    </source>
</evidence>
<dbReference type="GO" id="GO:0008745">
    <property type="term" value="F:N-acetylmuramoyl-L-alanine amidase activity"/>
    <property type="evidence" value="ECO:0007669"/>
    <property type="project" value="InterPro"/>
</dbReference>
<dbReference type="InterPro" id="IPR006619">
    <property type="entry name" value="PGRP_domain_met/bac"/>
</dbReference>
<accession>A0A2N0X556</accession>
<comment type="caution">
    <text evidence="3">The sequence shown here is derived from an EMBL/GenBank/DDBJ whole genome shotgun (WGS) entry which is preliminary data.</text>
</comment>
<dbReference type="InterPro" id="IPR015510">
    <property type="entry name" value="PGRP"/>
</dbReference>
<dbReference type="PANTHER" id="PTHR11022">
    <property type="entry name" value="PEPTIDOGLYCAN RECOGNITION PROTEIN"/>
    <property type="match status" value="1"/>
</dbReference>
<proteinExistence type="inferred from homology"/>
<gene>
    <name evidence="3" type="ORF">CXB45_10220</name>
</gene>
<dbReference type="GO" id="GO:0008270">
    <property type="term" value="F:zinc ion binding"/>
    <property type="evidence" value="ECO:0007669"/>
    <property type="project" value="InterPro"/>
</dbReference>
<organism evidence="3 4">
    <name type="scientific">Corynebacterium mastitidis</name>
    <dbReference type="NCBI Taxonomy" id="161890"/>
    <lineage>
        <taxon>Bacteria</taxon>
        <taxon>Bacillati</taxon>
        <taxon>Actinomycetota</taxon>
        <taxon>Actinomycetes</taxon>
        <taxon>Mycobacteriales</taxon>
        <taxon>Corynebacteriaceae</taxon>
        <taxon>Corynebacterium</taxon>
    </lineage>
</organism>